<reference evidence="10 11" key="2">
    <citation type="submission" date="2019-09" db="EMBL/GenBank/DDBJ databases">
        <authorList>
            <person name="Jin C."/>
        </authorList>
    </citation>
    <scope>NUCLEOTIDE SEQUENCE [LARGE SCALE GENOMIC DNA]</scope>
    <source>
        <strain evidence="10 11">BN140041</strain>
    </source>
</reference>
<evidence type="ECO:0000256" key="3">
    <source>
        <dbReference type="ARBA" id="ARBA00022670"/>
    </source>
</evidence>
<dbReference type="PROSITE" id="PS52035">
    <property type="entry name" value="PEPTIDASE_M14"/>
    <property type="match status" value="1"/>
</dbReference>
<feature type="region of interest" description="Disordered" evidence="8">
    <location>
        <begin position="1"/>
        <end position="60"/>
    </location>
</feature>
<comment type="similarity">
    <text evidence="2 7">Belongs to the peptidase M14 family.</text>
</comment>
<dbReference type="GO" id="GO:0006508">
    <property type="term" value="P:proteolysis"/>
    <property type="evidence" value="ECO:0007669"/>
    <property type="project" value="UniProtKB-KW"/>
</dbReference>
<protein>
    <submittedName>
        <fullName evidence="10">Murein peptide amidase A</fullName>
    </submittedName>
</protein>
<gene>
    <name evidence="10" type="ORF">F0U47_13105</name>
</gene>
<evidence type="ECO:0000256" key="5">
    <source>
        <dbReference type="ARBA" id="ARBA00022833"/>
    </source>
</evidence>
<comment type="cofactor">
    <cofactor evidence="1">
        <name>Zn(2+)</name>
        <dbReference type="ChEBI" id="CHEBI:29105"/>
    </cofactor>
</comment>
<evidence type="ECO:0000313" key="11">
    <source>
        <dbReference type="Proteomes" id="UP000324351"/>
    </source>
</evidence>
<keyword evidence="5" id="KW-0862">Zinc</keyword>
<keyword evidence="4" id="KW-0378">Hydrolase</keyword>
<evidence type="ECO:0000256" key="2">
    <source>
        <dbReference type="ARBA" id="ARBA00005988"/>
    </source>
</evidence>
<dbReference type="GO" id="GO:0004181">
    <property type="term" value="F:metallocarboxypeptidase activity"/>
    <property type="evidence" value="ECO:0007669"/>
    <property type="project" value="InterPro"/>
</dbReference>
<keyword evidence="3" id="KW-0645">Protease</keyword>
<dbReference type="PANTHER" id="PTHR11705">
    <property type="entry name" value="PROTEASE FAMILY M14 CARBOXYPEPTIDASE A,B"/>
    <property type="match status" value="1"/>
</dbReference>
<dbReference type="Gene3D" id="3.40.630.10">
    <property type="entry name" value="Zn peptidases"/>
    <property type="match status" value="1"/>
</dbReference>
<evidence type="ECO:0000256" key="1">
    <source>
        <dbReference type="ARBA" id="ARBA00001947"/>
    </source>
</evidence>
<dbReference type="SUPFAM" id="SSF53187">
    <property type="entry name" value="Zn-dependent exopeptidases"/>
    <property type="match status" value="1"/>
</dbReference>
<dbReference type="Proteomes" id="UP000324351">
    <property type="component" value="Unassembled WGS sequence"/>
</dbReference>
<feature type="compositionally biased region" description="Low complexity" evidence="8">
    <location>
        <begin position="1"/>
        <end position="11"/>
    </location>
</feature>
<proteinExistence type="inferred from homology"/>
<dbReference type="GO" id="GO:0005615">
    <property type="term" value="C:extracellular space"/>
    <property type="evidence" value="ECO:0007669"/>
    <property type="project" value="TreeGrafter"/>
</dbReference>
<dbReference type="InterPro" id="IPR000834">
    <property type="entry name" value="Peptidase_M14"/>
</dbReference>
<name>A0A5B1M0I5_9ACTN</name>
<dbReference type="AlphaFoldDB" id="A0A5B1M0I5"/>
<evidence type="ECO:0000256" key="8">
    <source>
        <dbReference type="SAM" id="MobiDB-lite"/>
    </source>
</evidence>
<dbReference type="PANTHER" id="PTHR11705:SF143">
    <property type="entry name" value="SLL0236 PROTEIN"/>
    <property type="match status" value="1"/>
</dbReference>
<dbReference type="GO" id="GO:0008270">
    <property type="term" value="F:zinc ion binding"/>
    <property type="evidence" value="ECO:0007669"/>
    <property type="project" value="InterPro"/>
</dbReference>
<organism evidence="10 11">
    <name type="scientific">Nocardioides antri</name>
    <dbReference type="NCBI Taxonomy" id="2607659"/>
    <lineage>
        <taxon>Bacteria</taxon>
        <taxon>Bacillati</taxon>
        <taxon>Actinomycetota</taxon>
        <taxon>Actinomycetes</taxon>
        <taxon>Propionibacteriales</taxon>
        <taxon>Nocardioidaceae</taxon>
        <taxon>Nocardioides</taxon>
    </lineage>
</organism>
<evidence type="ECO:0000313" key="10">
    <source>
        <dbReference type="EMBL" id="KAA1426675.1"/>
    </source>
</evidence>
<accession>A0A5B1M0I5</accession>
<evidence type="ECO:0000259" key="9">
    <source>
        <dbReference type="PROSITE" id="PS52035"/>
    </source>
</evidence>
<dbReference type="EMBL" id="VUJW01000007">
    <property type="protein sequence ID" value="KAA1426675.1"/>
    <property type="molecule type" value="Genomic_DNA"/>
</dbReference>
<comment type="caution">
    <text evidence="7">Lacks conserved residue(s) required for the propagation of feature annotation.</text>
</comment>
<evidence type="ECO:0000256" key="4">
    <source>
        <dbReference type="ARBA" id="ARBA00022801"/>
    </source>
</evidence>
<evidence type="ECO:0000256" key="7">
    <source>
        <dbReference type="PROSITE-ProRule" id="PRU01379"/>
    </source>
</evidence>
<dbReference type="PRINTS" id="PR00765">
    <property type="entry name" value="CRBOXYPTASEA"/>
</dbReference>
<evidence type="ECO:0000256" key="6">
    <source>
        <dbReference type="ARBA" id="ARBA00023049"/>
    </source>
</evidence>
<sequence length="321" mass="35529">MMRTFARSSAARSRHRRRGALPAASSSTRRVSRRHPPRAGSSTTQPRRSPGPGRRFAVRSTAMRTRLVLATTAMIGSALLAAPTAPATPATPGVVTARGAVEDGPAVIGKRVIGRSVRGRPIVAWHLGETGKPKVLLISTMHGDEPHTRQILTSLRDGRPIHGINLWVLPTYNPDGLVRGTRKNARGVDLNRNFPYNWTDLDGPYESGPRPSSEPETRAVMRFLRSIRPKWILSFHQPLYGVDTATKNRAFSRRVARALNLPRKSFTCGGVCHGTMTGWYNYRLRGGTALTVEYGARPSRRRMQVTAPRQVLSIWDASRHR</sequence>
<dbReference type="Pfam" id="PF00246">
    <property type="entry name" value="Peptidase_M14"/>
    <property type="match status" value="1"/>
</dbReference>
<dbReference type="SMART" id="SM00631">
    <property type="entry name" value="Zn_pept"/>
    <property type="match status" value="1"/>
</dbReference>
<keyword evidence="11" id="KW-1185">Reference proteome</keyword>
<keyword evidence="6" id="KW-0482">Metalloprotease</keyword>
<reference evidence="10 11" key="1">
    <citation type="submission" date="2019-09" db="EMBL/GenBank/DDBJ databases">
        <title>Nocardioides panacisoli sp. nov., isolated from the soil of a ginseng field.</title>
        <authorList>
            <person name="Cho C."/>
        </authorList>
    </citation>
    <scope>NUCLEOTIDE SEQUENCE [LARGE SCALE GENOMIC DNA]</scope>
    <source>
        <strain evidence="10 11">BN140041</strain>
    </source>
</reference>
<feature type="domain" description="Peptidase M14" evidence="9">
    <location>
        <begin position="85"/>
        <end position="321"/>
    </location>
</feature>
<comment type="caution">
    <text evidence="10">The sequence shown here is derived from an EMBL/GenBank/DDBJ whole genome shotgun (WGS) entry which is preliminary data.</text>
</comment>